<dbReference type="InterPro" id="IPR039422">
    <property type="entry name" value="MarR/SlyA-like"/>
</dbReference>
<dbReference type="PANTHER" id="PTHR33164">
    <property type="entry name" value="TRANSCRIPTIONAL REGULATOR, MARR FAMILY"/>
    <property type="match status" value="1"/>
</dbReference>
<feature type="domain" description="HTH marR-type" evidence="1">
    <location>
        <begin position="1"/>
        <end position="107"/>
    </location>
</feature>
<sequence>MGLTQSQLSFLSALDCGPNSASQIANDLGITRQAVHKTVKELEVLGWLNSEADPIRRNQRIITFTDEGERLMSEARALFEQLDERLFAGWKSSEIEAVFSLLRSPLDG</sequence>
<gene>
    <name evidence="2" type="ORF">OH136_14580</name>
</gene>
<comment type="caution">
    <text evidence="2">The sequence shown here is derived from an EMBL/GenBank/DDBJ whole genome shotgun (WGS) entry which is preliminary data.</text>
</comment>
<dbReference type="GO" id="GO:0006950">
    <property type="term" value="P:response to stress"/>
    <property type="evidence" value="ECO:0007669"/>
    <property type="project" value="TreeGrafter"/>
</dbReference>
<keyword evidence="3" id="KW-1185">Reference proteome</keyword>
<reference evidence="2" key="1">
    <citation type="submission" date="2022-10" db="EMBL/GenBank/DDBJ databases">
        <authorList>
            <person name="Yue Y."/>
        </authorList>
    </citation>
    <scope>NUCLEOTIDE SEQUENCE</scope>
    <source>
        <strain evidence="2">Z654</strain>
    </source>
</reference>
<dbReference type="GO" id="GO:0003700">
    <property type="term" value="F:DNA-binding transcription factor activity"/>
    <property type="evidence" value="ECO:0007669"/>
    <property type="project" value="InterPro"/>
</dbReference>
<dbReference type="InterPro" id="IPR036388">
    <property type="entry name" value="WH-like_DNA-bd_sf"/>
</dbReference>
<dbReference type="SMART" id="SM00347">
    <property type="entry name" value="HTH_MARR"/>
    <property type="match status" value="1"/>
</dbReference>
<proteinExistence type="predicted"/>
<dbReference type="AlphaFoldDB" id="A0AAE3J1R1"/>
<dbReference type="InterPro" id="IPR000835">
    <property type="entry name" value="HTH_MarR-typ"/>
</dbReference>
<dbReference type="InterPro" id="IPR036390">
    <property type="entry name" value="WH_DNA-bd_sf"/>
</dbReference>
<dbReference type="PROSITE" id="PS50995">
    <property type="entry name" value="HTH_MARR_2"/>
    <property type="match status" value="1"/>
</dbReference>
<dbReference type="EMBL" id="JAOYFC010000004">
    <property type="protein sequence ID" value="MCV6825784.1"/>
    <property type="molecule type" value="Genomic_DNA"/>
</dbReference>
<name>A0AAE3J1R1_9RHOB</name>
<dbReference type="Proteomes" id="UP001208041">
    <property type="component" value="Unassembled WGS sequence"/>
</dbReference>
<dbReference type="RefSeq" id="WP_263954734.1">
    <property type="nucleotide sequence ID" value="NZ_JAOYFC010000004.1"/>
</dbReference>
<dbReference type="SUPFAM" id="SSF46785">
    <property type="entry name" value="Winged helix' DNA-binding domain"/>
    <property type="match status" value="1"/>
</dbReference>
<evidence type="ECO:0000313" key="3">
    <source>
        <dbReference type="Proteomes" id="UP001208041"/>
    </source>
</evidence>
<dbReference type="PANTHER" id="PTHR33164:SF43">
    <property type="entry name" value="HTH-TYPE TRANSCRIPTIONAL REPRESSOR YETL"/>
    <property type="match status" value="1"/>
</dbReference>
<evidence type="ECO:0000313" key="2">
    <source>
        <dbReference type="EMBL" id="MCV6825784.1"/>
    </source>
</evidence>
<protein>
    <submittedName>
        <fullName evidence="2">MarR family winged helix-turn-helix transcriptional regulator</fullName>
    </submittedName>
</protein>
<dbReference type="Pfam" id="PF12802">
    <property type="entry name" value="MarR_2"/>
    <property type="match status" value="1"/>
</dbReference>
<evidence type="ECO:0000259" key="1">
    <source>
        <dbReference type="PROSITE" id="PS50995"/>
    </source>
</evidence>
<accession>A0AAE3J1R1</accession>
<dbReference type="Gene3D" id="1.10.10.10">
    <property type="entry name" value="Winged helix-like DNA-binding domain superfamily/Winged helix DNA-binding domain"/>
    <property type="match status" value="1"/>
</dbReference>
<organism evidence="2 3">
    <name type="scientific">Halocynthiibacter halioticoli</name>
    <dbReference type="NCBI Taxonomy" id="2986804"/>
    <lineage>
        <taxon>Bacteria</taxon>
        <taxon>Pseudomonadati</taxon>
        <taxon>Pseudomonadota</taxon>
        <taxon>Alphaproteobacteria</taxon>
        <taxon>Rhodobacterales</taxon>
        <taxon>Paracoccaceae</taxon>
        <taxon>Halocynthiibacter</taxon>
    </lineage>
</organism>